<gene>
    <name evidence="5" type="ORF">JRQ81_001145</name>
</gene>
<comment type="subcellular location">
    <subcellularLocation>
        <location evidence="1">Secreted</location>
    </subcellularLocation>
</comment>
<protein>
    <recommendedName>
        <fullName evidence="7">Beta-microseminoprotein-like</fullName>
    </recommendedName>
</protein>
<sequence>MARFGKWQDKVARKVVCVQKKRFLSPPVFCLFQKVLLTLTALCITLSLCHGACILVKNTPTVIDGQVVSPDGCTDQSDGTKHPFGDSWNTANCTRCFCASKGMLCCPRYGLPPVRGGCTARVDPETCSYKLYKITDPTTPCDV</sequence>
<evidence type="ECO:0000256" key="3">
    <source>
        <dbReference type="ARBA" id="ARBA00022525"/>
    </source>
</evidence>
<evidence type="ECO:0008006" key="7">
    <source>
        <dbReference type="Google" id="ProtNLM"/>
    </source>
</evidence>
<keyword evidence="3" id="KW-0964">Secreted</keyword>
<dbReference type="AlphaFoldDB" id="A0A9Q1B8N9"/>
<evidence type="ECO:0000313" key="6">
    <source>
        <dbReference type="Proteomes" id="UP001142489"/>
    </source>
</evidence>
<reference evidence="5" key="1">
    <citation type="journal article" date="2023" name="DNA Res.">
        <title>Chromosome-level genome assembly of Phrynocephalus forsythii using third-generation DNA sequencing and Hi-C analysis.</title>
        <authorList>
            <person name="Qi Y."/>
            <person name="Zhao W."/>
            <person name="Zhao Y."/>
            <person name="Niu C."/>
            <person name="Cao S."/>
            <person name="Zhang Y."/>
        </authorList>
    </citation>
    <scope>NUCLEOTIDE SEQUENCE</scope>
    <source>
        <tissue evidence="5">Muscle</tissue>
    </source>
</reference>
<dbReference type="OrthoDB" id="6076852at2759"/>
<dbReference type="EMBL" id="JAPFRF010000001">
    <property type="protein sequence ID" value="KAJ7345195.1"/>
    <property type="molecule type" value="Genomic_DNA"/>
</dbReference>
<keyword evidence="6" id="KW-1185">Reference proteome</keyword>
<evidence type="ECO:0000313" key="5">
    <source>
        <dbReference type="EMBL" id="KAJ7345195.1"/>
    </source>
</evidence>
<proteinExistence type="inferred from homology"/>
<name>A0A9Q1B8N9_9SAUR</name>
<accession>A0A9Q1B8N9</accession>
<dbReference type="InterPro" id="IPR008735">
    <property type="entry name" value="PSP94"/>
</dbReference>
<comment type="caution">
    <text evidence="5">The sequence shown here is derived from an EMBL/GenBank/DDBJ whole genome shotgun (WGS) entry which is preliminary data.</text>
</comment>
<dbReference type="Proteomes" id="UP001142489">
    <property type="component" value="Unassembled WGS sequence"/>
</dbReference>
<dbReference type="GO" id="GO:0005576">
    <property type="term" value="C:extracellular region"/>
    <property type="evidence" value="ECO:0007669"/>
    <property type="project" value="UniProtKB-SubCell"/>
</dbReference>
<keyword evidence="4" id="KW-1015">Disulfide bond</keyword>
<comment type="similarity">
    <text evidence="2">Belongs to the beta-microseminoprotein family.</text>
</comment>
<evidence type="ECO:0000256" key="4">
    <source>
        <dbReference type="ARBA" id="ARBA00023157"/>
    </source>
</evidence>
<dbReference type="Pfam" id="PF05825">
    <property type="entry name" value="PSP94"/>
    <property type="match status" value="1"/>
</dbReference>
<dbReference type="PANTHER" id="PTHR10500:SF7">
    <property type="entry name" value="BETA-MICROSEMINOPROTEIN"/>
    <property type="match status" value="1"/>
</dbReference>
<dbReference type="Gene3D" id="2.60.40.1900">
    <property type="entry name" value="Beta-microseminoprotein (PSP94) domain"/>
    <property type="match status" value="1"/>
</dbReference>
<dbReference type="PANTHER" id="PTHR10500">
    <property type="entry name" value="BETA-MICROSEMINOPROTEIN"/>
    <property type="match status" value="1"/>
</dbReference>
<evidence type="ECO:0000256" key="2">
    <source>
        <dbReference type="ARBA" id="ARBA00010352"/>
    </source>
</evidence>
<evidence type="ECO:0000256" key="1">
    <source>
        <dbReference type="ARBA" id="ARBA00004613"/>
    </source>
</evidence>
<organism evidence="5 6">
    <name type="scientific">Phrynocephalus forsythii</name>
    <dbReference type="NCBI Taxonomy" id="171643"/>
    <lineage>
        <taxon>Eukaryota</taxon>
        <taxon>Metazoa</taxon>
        <taxon>Chordata</taxon>
        <taxon>Craniata</taxon>
        <taxon>Vertebrata</taxon>
        <taxon>Euteleostomi</taxon>
        <taxon>Lepidosauria</taxon>
        <taxon>Squamata</taxon>
        <taxon>Bifurcata</taxon>
        <taxon>Unidentata</taxon>
        <taxon>Episquamata</taxon>
        <taxon>Toxicofera</taxon>
        <taxon>Iguania</taxon>
        <taxon>Acrodonta</taxon>
        <taxon>Agamidae</taxon>
        <taxon>Agaminae</taxon>
        <taxon>Phrynocephalus</taxon>
    </lineage>
</organism>